<evidence type="ECO:0000313" key="3">
    <source>
        <dbReference type="Proteomes" id="UP000187609"/>
    </source>
</evidence>
<name>A0A314KXU9_NICAT</name>
<dbReference type="Proteomes" id="UP000187609">
    <property type="component" value="Unassembled WGS sequence"/>
</dbReference>
<comment type="caution">
    <text evidence="2">The sequence shown here is derived from an EMBL/GenBank/DDBJ whole genome shotgun (WGS) entry which is preliminary data.</text>
</comment>
<dbReference type="AlphaFoldDB" id="A0A314KXU9"/>
<feature type="region of interest" description="Disordered" evidence="1">
    <location>
        <begin position="95"/>
        <end position="135"/>
    </location>
</feature>
<proteinExistence type="predicted"/>
<keyword evidence="3" id="KW-1185">Reference proteome</keyword>
<feature type="region of interest" description="Disordered" evidence="1">
    <location>
        <begin position="1"/>
        <end position="39"/>
    </location>
</feature>
<gene>
    <name evidence="2" type="ORF">A4A49_05976</name>
</gene>
<feature type="region of interest" description="Disordered" evidence="1">
    <location>
        <begin position="171"/>
        <end position="192"/>
    </location>
</feature>
<feature type="compositionally biased region" description="Polar residues" evidence="1">
    <location>
        <begin position="24"/>
        <end position="38"/>
    </location>
</feature>
<evidence type="ECO:0000313" key="2">
    <source>
        <dbReference type="EMBL" id="OIT34351.1"/>
    </source>
</evidence>
<organism evidence="2 3">
    <name type="scientific">Nicotiana attenuata</name>
    <name type="common">Coyote tobacco</name>
    <dbReference type="NCBI Taxonomy" id="49451"/>
    <lineage>
        <taxon>Eukaryota</taxon>
        <taxon>Viridiplantae</taxon>
        <taxon>Streptophyta</taxon>
        <taxon>Embryophyta</taxon>
        <taxon>Tracheophyta</taxon>
        <taxon>Spermatophyta</taxon>
        <taxon>Magnoliopsida</taxon>
        <taxon>eudicotyledons</taxon>
        <taxon>Gunneridae</taxon>
        <taxon>Pentapetalae</taxon>
        <taxon>asterids</taxon>
        <taxon>lamiids</taxon>
        <taxon>Solanales</taxon>
        <taxon>Solanaceae</taxon>
        <taxon>Nicotianoideae</taxon>
        <taxon>Nicotianeae</taxon>
        <taxon>Nicotiana</taxon>
    </lineage>
</organism>
<feature type="compositionally biased region" description="Polar residues" evidence="1">
    <location>
        <begin position="176"/>
        <end position="192"/>
    </location>
</feature>
<feature type="compositionally biased region" description="Basic and acidic residues" evidence="1">
    <location>
        <begin position="95"/>
        <end position="108"/>
    </location>
</feature>
<accession>A0A314KXU9</accession>
<feature type="compositionally biased region" description="Polar residues" evidence="1">
    <location>
        <begin position="117"/>
        <end position="134"/>
    </location>
</feature>
<evidence type="ECO:0000256" key="1">
    <source>
        <dbReference type="SAM" id="MobiDB-lite"/>
    </source>
</evidence>
<feature type="compositionally biased region" description="Basic and acidic residues" evidence="1">
    <location>
        <begin position="1"/>
        <end position="11"/>
    </location>
</feature>
<dbReference type="EMBL" id="MJEQ01000724">
    <property type="protein sequence ID" value="OIT34351.1"/>
    <property type="molecule type" value="Genomic_DNA"/>
</dbReference>
<dbReference type="Gramene" id="OIT34351">
    <property type="protein sequence ID" value="OIT34351"/>
    <property type="gene ID" value="A4A49_05976"/>
</dbReference>
<protein>
    <submittedName>
        <fullName evidence="2">Uncharacterized protein</fullName>
    </submittedName>
</protein>
<sequence length="192" mass="21535">MQIKDTSKEEGCQTVTKKKGKGTRNTNSTADQAITTQYKGDRATAKVSDKEAKQTAKALLSSTTVIVSHNSAGQVESMEVAGPRNILNSNQQFKTDAKHTRLEKEKGLKQRKKKSNFQKIKTNVNKSKQESNIQLPDIDERNLELDFSLVQVQEGKDQRVIRKPKRFSSRAFIPTDISQGNEEQLDKQSGNQ</sequence>
<reference evidence="2" key="1">
    <citation type="submission" date="2016-11" db="EMBL/GenBank/DDBJ databases">
        <title>The genome of Nicotiana attenuata.</title>
        <authorList>
            <person name="Xu S."/>
            <person name="Brockmoeller T."/>
            <person name="Gaquerel E."/>
            <person name="Navarro A."/>
            <person name="Kuhl H."/>
            <person name="Gase K."/>
            <person name="Ling Z."/>
            <person name="Zhou W."/>
            <person name="Kreitzer C."/>
            <person name="Stanke M."/>
            <person name="Tang H."/>
            <person name="Lyons E."/>
            <person name="Pandey P."/>
            <person name="Pandey S.P."/>
            <person name="Timmermann B."/>
            <person name="Baldwin I.T."/>
        </authorList>
    </citation>
    <scope>NUCLEOTIDE SEQUENCE [LARGE SCALE GENOMIC DNA]</scope>
    <source>
        <strain evidence="2">UT</strain>
    </source>
</reference>